<gene>
    <name evidence="1" type="ORF">GCM10022421_26030</name>
</gene>
<dbReference type="EMBL" id="BAABDS010000038">
    <property type="protein sequence ID" value="GAA3716956.1"/>
    <property type="molecule type" value="Genomic_DNA"/>
</dbReference>
<accession>A0ABP7ECJ8</accession>
<keyword evidence="2" id="KW-1185">Reference proteome</keyword>
<name>A0ABP7ECJ8_9GAMM</name>
<dbReference type="InterPro" id="IPR010985">
    <property type="entry name" value="Ribbon_hlx_hlx"/>
</dbReference>
<proteinExistence type="predicted"/>
<evidence type="ECO:0000313" key="1">
    <source>
        <dbReference type="EMBL" id="GAA3716956.1"/>
    </source>
</evidence>
<dbReference type="SUPFAM" id="SSF47598">
    <property type="entry name" value="Ribbon-helix-helix"/>
    <property type="match status" value="1"/>
</dbReference>
<sequence length="143" mass="16340">MKDNKPGLIKKWVYKATDVQIYHATSYIQSKGIELPFAPNPRQSLIYLFTGGPTQMSPYSPEKWILFQKMTAHCRQVKHTLHSGKVKLSASIGREYKEKLERVAQEMNISKSAVLELLIENADKIKSKQKKKGSSQKPLPINR</sequence>
<evidence type="ECO:0008006" key="3">
    <source>
        <dbReference type="Google" id="ProtNLM"/>
    </source>
</evidence>
<comment type="caution">
    <text evidence="1">The sequence shown here is derived from an EMBL/GenBank/DDBJ whole genome shotgun (WGS) entry which is preliminary data.</text>
</comment>
<evidence type="ECO:0000313" key="2">
    <source>
        <dbReference type="Proteomes" id="UP001501479"/>
    </source>
</evidence>
<organism evidence="1 2">
    <name type="scientific">Oceanisphaera sediminis</name>
    <dbReference type="NCBI Taxonomy" id="981381"/>
    <lineage>
        <taxon>Bacteria</taxon>
        <taxon>Pseudomonadati</taxon>
        <taxon>Pseudomonadota</taxon>
        <taxon>Gammaproteobacteria</taxon>
        <taxon>Aeromonadales</taxon>
        <taxon>Aeromonadaceae</taxon>
        <taxon>Oceanisphaera</taxon>
    </lineage>
</organism>
<reference evidence="2" key="1">
    <citation type="journal article" date="2019" name="Int. J. Syst. Evol. Microbiol.">
        <title>The Global Catalogue of Microorganisms (GCM) 10K type strain sequencing project: providing services to taxonomists for standard genome sequencing and annotation.</title>
        <authorList>
            <consortium name="The Broad Institute Genomics Platform"/>
            <consortium name="The Broad Institute Genome Sequencing Center for Infectious Disease"/>
            <person name="Wu L."/>
            <person name="Ma J."/>
        </authorList>
    </citation>
    <scope>NUCLEOTIDE SEQUENCE [LARGE SCALE GENOMIC DNA]</scope>
    <source>
        <strain evidence="2">JCM 17329</strain>
    </source>
</reference>
<dbReference type="RefSeq" id="WP_344965232.1">
    <property type="nucleotide sequence ID" value="NZ_BAABDS010000038.1"/>
</dbReference>
<dbReference type="Proteomes" id="UP001501479">
    <property type="component" value="Unassembled WGS sequence"/>
</dbReference>
<protein>
    <recommendedName>
        <fullName evidence="3">Ribbon-helix-helix protein CopG domain-containing protein</fullName>
    </recommendedName>
</protein>